<dbReference type="STRING" id="10195.A0A3M7R7P2"/>
<evidence type="ECO:0000256" key="5">
    <source>
        <dbReference type="ARBA" id="ARBA00022840"/>
    </source>
</evidence>
<dbReference type="InterPro" id="IPR016135">
    <property type="entry name" value="UBQ-conjugating_enzyme/RWD"/>
</dbReference>
<dbReference type="Gene3D" id="3.10.110.10">
    <property type="entry name" value="Ubiquitin Conjugating Enzyme"/>
    <property type="match status" value="1"/>
</dbReference>
<organism evidence="9 10">
    <name type="scientific">Brachionus plicatilis</name>
    <name type="common">Marine rotifer</name>
    <name type="synonym">Brachionus muelleri</name>
    <dbReference type="NCBI Taxonomy" id="10195"/>
    <lineage>
        <taxon>Eukaryota</taxon>
        <taxon>Metazoa</taxon>
        <taxon>Spiralia</taxon>
        <taxon>Gnathifera</taxon>
        <taxon>Rotifera</taxon>
        <taxon>Eurotatoria</taxon>
        <taxon>Monogononta</taxon>
        <taxon>Pseudotrocha</taxon>
        <taxon>Ploima</taxon>
        <taxon>Brachionidae</taxon>
        <taxon>Brachionus</taxon>
    </lineage>
</organism>
<dbReference type="SUPFAM" id="SSF81383">
    <property type="entry name" value="F-box domain"/>
    <property type="match status" value="1"/>
</dbReference>
<keyword evidence="3" id="KW-0547">Nucleotide-binding</keyword>
<evidence type="ECO:0000259" key="8">
    <source>
        <dbReference type="PROSITE" id="PS50181"/>
    </source>
</evidence>
<evidence type="ECO:0000256" key="3">
    <source>
        <dbReference type="ARBA" id="ARBA00022741"/>
    </source>
</evidence>
<feature type="region of interest" description="Disordered" evidence="6">
    <location>
        <begin position="1"/>
        <end position="29"/>
    </location>
</feature>
<keyword evidence="5" id="KW-0067">ATP-binding</keyword>
<dbReference type="FunFam" id="3.10.110.10:FF:000060">
    <property type="entry name" value="Ubiquitin conjugating enzyme (UbcB)"/>
    <property type="match status" value="1"/>
</dbReference>
<keyword evidence="2" id="KW-0808">Transferase</keyword>
<protein>
    <recommendedName>
        <fullName evidence="1">E2 ubiquitin-conjugating enzyme</fullName>
        <ecNumber evidence="1">2.3.2.23</ecNumber>
    </recommendedName>
</protein>
<dbReference type="AlphaFoldDB" id="A0A3M7R7P2"/>
<gene>
    <name evidence="9" type="ORF">BpHYR1_030220</name>
</gene>
<dbReference type="Pfam" id="PF12937">
    <property type="entry name" value="F-box-like"/>
    <property type="match status" value="1"/>
</dbReference>
<dbReference type="Proteomes" id="UP000276133">
    <property type="component" value="Unassembled WGS sequence"/>
</dbReference>
<name>A0A3M7R7P2_BRAPC</name>
<dbReference type="CDD" id="cd09917">
    <property type="entry name" value="F-box_SF"/>
    <property type="match status" value="1"/>
</dbReference>
<evidence type="ECO:0000313" key="9">
    <source>
        <dbReference type="EMBL" id="RNA19421.1"/>
    </source>
</evidence>
<dbReference type="InterPro" id="IPR050113">
    <property type="entry name" value="Ub_conjugating_enzyme"/>
</dbReference>
<feature type="domain" description="F-box" evidence="8">
    <location>
        <begin position="80"/>
        <end position="129"/>
    </location>
</feature>
<evidence type="ECO:0000256" key="6">
    <source>
        <dbReference type="SAM" id="MobiDB-lite"/>
    </source>
</evidence>
<dbReference type="Pfam" id="PF00179">
    <property type="entry name" value="UQ_con"/>
    <property type="match status" value="1"/>
</dbReference>
<dbReference type="PROSITE" id="PS50127">
    <property type="entry name" value="UBC_2"/>
    <property type="match status" value="1"/>
</dbReference>
<dbReference type="SMART" id="SM00212">
    <property type="entry name" value="UBCc"/>
    <property type="match status" value="1"/>
</dbReference>
<keyword evidence="10" id="KW-1185">Reference proteome</keyword>
<dbReference type="PROSITE" id="PS50181">
    <property type="entry name" value="FBOX"/>
    <property type="match status" value="1"/>
</dbReference>
<keyword evidence="4" id="KW-0833">Ubl conjugation pathway</keyword>
<proteinExistence type="predicted"/>
<dbReference type="EC" id="2.3.2.23" evidence="1"/>
<dbReference type="InterPro" id="IPR001810">
    <property type="entry name" value="F-box_dom"/>
</dbReference>
<evidence type="ECO:0000256" key="2">
    <source>
        <dbReference type="ARBA" id="ARBA00022679"/>
    </source>
</evidence>
<evidence type="ECO:0000256" key="1">
    <source>
        <dbReference type="ARBA" id="ARBA00012486"/>
    </source>
</evidence>
<dbReference type="SUPFAM" id="SSF54495">
    <property type="entry name" value="UBC-like"/>
    <property type="match status" value="1"/>
</dbReference>
<dbReference type="PANTHER" id="PTHR24067">
    <property type="entry name" value="UBIQUITIN-CONJUGATING ENZYME E2"/>
    <property type="match status" value="1"/>
</dbReference>
<feature type="compositionally biased region" description="Polar residues" evidence="6">
    <location>
        <begin position="1"/>
        <end position="13"/>
    </location>
</feature>
<dbReference type="CDD" id="cd23826">
    <property type="entry name" value="UEV_Morgue-like"/>
    <property type="match status" value="1"/>
</dbReference>
<feature type="non-terminal residue" evidence="9">
    <location>
        <position position="1"/>
    </location>
</feature>
<comment type="caution">
    <text evidence="9">The sequence shown here is derived from an EMBL/GenBank/DDBJ whole genome shotgun (WGS) entry which is preliminary data.</text>
</comment>
<dbReference type="InterPro" id="IPR000608">
    <property type="entry name" value="UBC"/>
</dbReference>
<feature type="domain" description="UBC core" evidence="7">
    <location>
        <begin position="182"/>
        <end position="328"/>
    </location>
</feature>
<dbReference type="GO" id="GO:0061631">
    <property type="term" value="F:ubiquitin conjugating enzyme activity"/>
    <property type="evidence" value="ECO:0007669"/>
    <property type="project" value="UniProtKB-EC"/>
</dbReference>
<evidence type="ECO:0000259" key="7">
    <source>
        <dbReference type="PROSITE" id="PS50127"/>
    </source>
</evidence>
<dbReference type="GO" id="GO:0005524">
    <property type="term" value="F:ATP binding"/>
    <property type="evidence" value="ECO:0007669"/>
    <property type="project" value="UniProtKB-KW"/>
</dbReference>
<evidence type="ECO:0000256" key="4">
    <source>
        <dbReference type="ARBA" id="ARBA00022786"/>
    </source>
</evidence>
<accession>A0A3M7R7P2</accession>
<dbReference type="OrthoDB" id="9973183at2759"/>
<dbReference type="EMBL" id="REGN01004046">
    <property type="protein sequence ID" value="RNA19421.1"/>
    <property type="molecule type" value="Genomic_DNA"/>
</dbReference>
<sequence length="350" mass="41289">LINLNQKLDSNDSGNEDIDDSQQSNDTDKSKITASHLNPIFQNKNLNVNCKFDKFKKLNNLDDNSNTIQNLDNQSNRESISLIEKLPNEVLLKIFINLDDLSLWSVSQVCKRWFLLIREEINDEKWRYFIGERWIYCKPQINIDFYQELYSQLVKSSNCFYCLQQIQNRPKIELSNEFKRSWRHRRLLLELKSLQQDPPDGINAKPLDSSCYFWQAAITGPVGSPYEGGIFYLYLQIPQSYPLNPPLVRFITRIFHPNISRHGDIGLDSIHENWSLALTISKILISIQSLLTDPYTHVCMERDIGELYKKNRDLFDKYARIFTWKYAMNDYLCFNDLKVINDLNFYVKNE</sequence>
<dbReference type="Gene3D" id="1.20.1280.50">
    <property type="match status" value="1"/>
</dbReference>
<evidence type="ECO:0000313" key="10">
    <source>
        <dbReference type="Proteomes" id="UP000276133"/>
    </source>
</evidence>
<dbReference type="InterPro" id="IPR036047">
    <property type="entry name" value="F-box-like_dom_sf"/>
</dbReference>
<reference evidence="9 10" key="1">
    <citation type="journal article" date="2018" name="Sci. Rep.">
        <title>Genomic signatures of local adaptation to the degree of environmental predictability in rotifers.</title>
        <authorList>
            <person name="Franch-Gras L."/>
            <person name="Hahn C."/>
            <person name="Garcia-Roger E.M."/>
            <person name="Carmona M.J."/>
            <person name="Serra M."/>
            <person name="Gomez A."/>
        </authorList>
    </citation>
    <scope>NUCLEOTIDE SEQUENCE [LARGE SCALE GENOMIC DNA]</scope>
    <source>
        <strain evidence="9">HYR1</strain>
    </source>
</reference>